<gene>
    <name evidence="1" type="ORF">A2932_01955</name>
</gene>
<accession>A0A1G2HHS7</accession>
<organism evidence="1 2">
    <name type="scientific">Candidatus Spechtbacteria bacterium RIFCSPLOWO2_01_FULL_46_10</name>
    <dbReference type="NCBI Taxonomy" id="1802163"/>
    <lineage>
        <taxon>Bacteria</taxon>
        <taxon>Candidatus Spechtiibacteriota</taxon>
    </lineage>
</organism>
<dbReference type="Proteomes" id="UP000179153">
    <property type="component" value="Unassembled WGS sequence"/>
</dbReference>
<reference evidence="1 2" key="1">
    <citation type="journal article" date="2016" name="Nat. Commun.">
        <title>Thousands of microbial genomes shed light on interconnected biogeochemical processes in an aquifer system.</title>
        <authorList>
            <person name="Anantharaman K."/>
            <person name="Brown C.T."/>
            <person name="Hug L.A."/>
            <person name="Sharon I."/>
            <person name="Castelle C.J."/>
            <person name="Probst A.J."/>
            <person name="Thomas B.C."/>
            <person name="Singh A."/>
            <person name="Wilkins M.J."/>
            <person name="Karaoz U."/>
            <person name="Brodie E.L."/>
            <person name="Williams K.H."/>
            <person name="Hubbard S.S."/>
            <person name="Banfield J.F."/>
        </authorList>
    </citation>
    <scope>NUCLEOTIDE SEQUENCE [LARGE SCALE GENOMIC DNA]</scope>
</reference>
<dbReference type="EMBL" id="MHOI01000006">
    <property type="protein sequence ID" value="OGZ61949.1"/>
    <property type="molecule type" value="Genomic_DNA"/>
</dbReference>
<comment type="caution">
    <text evidence="1">The sequence shown here is derived from an EMBL/GenBank/DDBJ whole genome shotgun (WGS) entry which is preliminary data.</text>
</comment>
<proteinExistence type="predicted"/>
<protein>
    <submittedName>
        <fullName evidence="1">Uncharacterized protein</fullName>
    </submittedName>
</protein>
<name>A0A1G2HHS7_9BACT</name>
<sequence length="202" mass="22591">MDKKIYFAHAINTYGTDIEKAAEQLISHVLCGGDRGQIENPNTPIHQKGYTEYAKRAEQADKNHGGMNYFFDLVLPKCGGCVTMPFLDGKFGLGVAGEALWFADRGKTVWLMEPTRDVDDITHENLELFIAGPISSGLFRIRPFSIAQLGMLRVEKEAVSSLALTHEETRLRTWLVYGKAMRPYENAHLVSLPIPEGFYPGN</sequence>
<evidence type="ECO:0000313" key="2">
    <source>
        <dbReference type="Proteomes" id="UP000179153"/>
    </source>
</evidence>
<dbReference type="AlphaFoldDB" id="A0A1G2HHS7"/>
<evidence type="ECO:0000313" key="1">
    <source>
        <dbReference type="EMBL" id="OGZ61949.1"/>
    </source>
</evidence>